<dbReference type="AlphaFoldDB" id="M7ZN63"/>
<name>M7ZN63_TRIUA</name>
<proteinExistence type="predicted"/>
<dbReference type="EMBL" id="KD053553">
    <property type="protein sequence ID" value="EMS64678.1"/>
    <property type="molecule type" value="Genomic_DNA"/>
</dbReference>
<evidence type="ECO:0000313" key="1">
    <source>
        <dbReference type="EMBL" id="EMS64678.1"/>
    </source>
</evidence>
<dbReference type="OMA" id="CHPLHIR"/>
<accession>M7ZN63</accession>
<sequence length="202" mass="21610">MPANTHGRPAALHPSWVCCVHPRTGLHGTGGGGSRGRELVKGGALTRPVVRACGSSWARSLTTAPTSSSSTKPRTYLLLILQEKVDGGRAVALGLPAVGVADLVAESGDFGRKKVEYGWPAVRDLVVREGVAHQGEVRCHPLHIRDSGSERARLGPGEEFEWGGTGTRRRRRRRGDVGWKGGEARWSAGRRNRVEVVCGLGI</sequence>
<organism evidence="1">
    <name type="scientific">Triticum urartu</name>
    <name type="common">Red wild einkorn</name>
    <name type="synonym">Crithodium urartu</name>
    <dbReference type="NCBI Taxonomy" id="4572"/>
    <lineage>
        <taxon>Eukaryota</taxon>
        <taxon>Viridiplantae</taxon>
        <taxon>Streptophyta</taxon>
        <taxon>Embryophyta</taxon>
        <taxon>Tracheophyta</taxon>
        <taxon>Spermatophyta</taxon>
        <taxon>Magnoliopsida</taxon>
        <taxon>Liliopsida</taxon>
        <taxon>Poales</taxon>
        <taxon>Poaceae</taxon>
        <taxon>BOP clade</taxon>
        <taxon>Pooideae</taxon>
        <taxon>Triticodae</taxon>
        <taxon>Triticeae</taxon>
        <taxon>Triticinae</taxon>
        <taxon>Triticum</taxon>
    </lineage>
</organism>
<protein>
    <submittedName>
        <fullName evidence="1">Uncharacterized protein</fullName>
    </submittedName>
</protein>
<reference evidence="1" key="1">
    <citation type="journal article" date="2013" name="Nature">
        <title>Draft genome of the wheat A-genome progenitor Triticum urartu.</title>
        <authorList>
            <person name="Ling H.Q."/>
            <person name="Zhao S."/>
            <person name="Liu D."/>
            <person name="Wang J."/>
            <person name="Sun H."/>
            <person name="Zhang C."/>
            <person name="Fan H."/>
            <person name="Li D."/>
            <person name="Dong L."/>
            <person name="Tao Y."/>
            <person name="Gao C."/>
            <person name="Wu H."/>
            <person name="Li Y."/>
            <person name="Cui Y."/>
            <person name="Guo X."/>
            <person name="Zheng S."/>
            <person name="Wang B."/>
            <person name="Yu K."/>
            <person name="Liang Q."/>
            <person name="Yang W."/>
            <person name="Lou X."/>
            <person name="Chen J."/>
            <person name="Feng M."/>
            <person name="Jian J."/>
            <person name="Zhang X."/>
            <person name="Luo G."/>
            <person name="Jiang Y."/>
            <person name="Liu J."/>
            <person name="Wang Z."/>
            <person name="Sha Y."/>
            <person name="Zhang B."/>
            <person name="Wu H."/>
            <person name="Tang D."/>
            <person name="Shen Q."/>
            <person name="Xue P."/>
            <person name="Zou S."/>
            <person name="Wang X."/>
            <person name="Liu X."/>
            <person name="Wang F."/>
            <person name="Yang Y."/>
            <person name="An X."/>
            <person name="Dong Z."/>
            <person name="Zhang K."/>
            <person name="Zhang X."/>
            <person name="Luo M.C."/>
            <person name="Dvorak J."/>
            <person name="Tong Y."/>
            <person name="Wang J."/>
            <person name="Yang H."/>
            <person name="Li Z."/>
            <person name="Wang D."/>
            <person name="Zhang A."/>
            <person name="Wang J."/>
        </authorList>
    </citation>
    <scope>NUCLEOTIDE SEQUENCE</scope>
</reference>
<gene>
    <name evidence="1" type="ORF">TRIUR3_29991</name>
</gene>